<dbReference type="AlphaFoldDB" id="A0A7C5UST1"/>
<name>A0A7C5UST1_UNCC3</name>
<accession>A0A7C5UST1</accession>
<dbReference type="EMBL" id="DRVY01000069">
    <property type="protein sequence ID" value="HHR92329.1"/>
    <property type="molecule type" value="Genomic_DNA"/>
</dbReference>
<evidence type="ECO:0000313" key="2">
    <source>
        <dbReference type="EMBL" id="HHR92329.1"/>
    </source>
</evidence>
<comment type="caution">
    <text evidence="2">The sequence shown here is derived from an EMBL/GenBank/DDBJ whole genome shotgun (WGS) entry which is preliminary data.</text>
</comment>
<gene>
    <name evidence="2" type="ORF">ENL96_02350</name>
</gene>
<feature type="transmembrane region" description="Helical" evidence="1">
    <location>
        <begin position="20"/>
        <end position="39"/>
    </location>
</feature>
<protein>
    <submittedName>
        <fullName evidence="2">Uncharacterized protein</fullName>
    </submittedName>
</protein>
<sequence>MNSFEYLRKIKNKKFKAQALVAVLLISTICLIIVSSLAFRSVKRLIKGRETREYQVAFGNANSGIQNALSLIRRGEGIENCLSPNYCGDNNTYIYTIQTVSEEFIEIPKDRSVVIRVPEGTNPSSIELYCKPPGGDAGIVASLIYENSSSQYQYKVEKYALKCNIYGDLWEFGGNCEYQGGETVCHREEDNINLLPDWRLKAVLVKAFSTFSQSILVKSVIKDQNGNPIASTTGYVVQATGYGGDGVSSTVMITLSPAQLPYCFEYALFSGGD</sequence>
<proteinExistence type="predicted"/>
<keyword evidence="1" id="KW-0812">Transmembrane</keyword>
<reference evidence="2" key="1">
    <citation type="journal article" date="2020" name="mSystems">
        <title>Genome- and Community-Level Interaction Insights into Carbon Utilization and Element Cycling Functions of Hydrothermarchaeota in Hydrothermal Sediment.</title>
        <authorList>
            <person name="Zhou Z."/>
            <person name="Liu Y."/>
            <person name="Xu W."/>
            <person name="Pan J."/>
            <person name="Luo Z.H."/>
            <person name="Li M."/>
        </authorList>
    </citation>
    <scope>NUCLEOTIDE SEQUENCE [LARGE SCALE GENOMIC DNA]</scope>
    <source>
        <strain evidence="2">SpSt-1042</strain>
    </source>
</reference>
<keyword evidence="1" id="KW-0472">Membrane</keyword>
<organism evidence="2">
    <name type="scientific">candidate division CPR3 bacterium</name>
    <dbReference type="NCBI Taxonomy" id="2268181"/>
    <lineage>
        <taxon>Bacteria</taxon>
        <taxon>Bacteria division CPR3</taxon>
    </lineage>
</organism>
<keyword evidence="1" id="KW-1133">Transmembrane helix</keyword>
<evidence type="ECO:0000256" key="1">
    <source>
        <dbReference type="SAM" id="Phobius"/>
    </source>
</evidence>